<accession>M0M0I2</accession>
<dbReference type="RefSeq" id="WP_006672733.1">
    <property type="nucleotide sequence ID" value="NZ_AOMA01000089.1"/>
</dbReference>
<evidence type="ECO:0000313" key="2">
    <source>
        <dbReference type="EMBL" id="EMA38928.1"/>
    </source>
</evidence>
<evidence type="ECO:0000256" key="1">
    <source>
        <dbReference type="SAM" id="MobiDB-lite"/>
    </source>
</evidence>
<organism evidence="2 3">
    <name type="scientific">Halobiforma nitratireducens JCM 10879</name>
    <dbReference type="NCBI Taxonomy" id="1227454"/>
    <lineage>
        <taxon>Archaea</taxon>
        <taxon>Methanobacteriati</taxon>
        <taxon>Methanobacteriota</taxon>
        <taxon>Stenosarchaea group</taxon>
        <taxon>Halobacteria</taxon>
        <taxon>Halobacteriales</taxon>
        <taxon>Natrialbaceae</taxon>
        <taxon>Halobiforma</taxon>
    </lineage>
</organism>
<dbReference type="AlphaFoldDB" id="M0M0I2"/>
<sequence>MKRQLVLAAISLALVAALAGCGGPGDAPEEETDGEDDPSDHPPDETDGPTDDGQPIDQPAGSYVGLDGTADPYWSPPSTSS</sequence>
<evidence type="ECO:0000313" key="3">
    <source>
        <dbReference type="Proteomes" id="UP000011607"/>
    </source>
</evidence>
<gene>
    <name evidence="2" type="ORF">C446_09058</name>
</gene>
<reference evidence="2 3" key="1">
    <citation type="journal article" date="2014" name="PLoS Genet.">
        <title>Phylogenetically driven sequencing of extremely halophilic archaea reveals strategies for static and dynamic osmo-response.</title>
        <authorList>
            <person name="Becker E.A."/>
            <person name="Seitzer P.M."/>
            <person name="Tritt A."/>
            <person name="Larsen D."/>
            <person name="Krusor M."/>
            <person name="Yao A.I."/>
            <person name="Wu D."/>
            <person name="Madern D."/>
            <person name="Eisen J.A."/>
            <person name="Darling A.E."/>
            <person name="Facciotti M.T."/>
        </authorList>
    </citation>
    <scope>NUCLEOTIDE SEQUENCE [LARGE SCALE GENOMIC DNA]</scope>
    <source>
        <strain evidence="2 3">JCM 10879</strain>
    </source>
</reference>
<feature type="compositionally biased region" description="Acidic residues" evidence="1">
    <location>
        <begin position="27"/>
        <end position="38"/>
    </location>
</feature>
<feature type="region of interest" description="Disordered" evidence="1">
    <location>
        <begin position="20"/>
        <end position="81"/>
    </location>
</feature>
<dbReference type="EMBL" id="AOMA01000089">
    <property type="protein sequence ID" value="EMA38928.1"/>
    <property type="molecule type" value="Genomic_DNA"/>
</dbReference>
<keyword evidence="3" id="KW-1185">Reference proteome</keyword>
<dbReference type="PROSITE" id="PS51257">
    <property type="entry name" value="PROKAR_LIPOPROTEIN"/>
    <property type="match status" value="1"/>
</dbReference>
<protein>
    <submittedName>
        <fullName evidence="2">Uncharacterized protein</fullName>
    </submittedName>
</protein>
<dbReference type="STRING" id="1227454.C446_09058"/>
<name>M0M0I2_9EURY</name>
<proteinExistence type="predicted"/>
<comment type="caution">
    <text evidence="2">The sequence shown here is derived from an EMBL/GenBank/DDBJ whole genome shotgun (WGS) entry which is preliminary data.</text>
</comment>
<dbReference type="Proteomes" id="UP000011607">
    <property type="component" value="Unassembled WGS sequence"/>
</dbReference>